<accession>A0A0K8W7M9</accession>
<dbReference type="InterPro" id="IPR031985">
    <property type="entry name" value="DUF4787"/>
</dbReference>
<dbReference type="AlphaFoldDB" id="A0A0K8W7M9"/>
<name>A0A0K8W7M9_BACLA</name>
<dbReference type="Pfam" id="PF16029">
    <property type="entry name" value="DUF4787"/>
    <property type="match status" value="1"/>
</dbReference>
<reference evidence="1" key="1">
    <citation type="submission" date="2015-06" db="EMBL/GenBank/DDBJ databases">
        <authorList>
            <person name="Hoefler B.C."/>
            <person name="Straight P.D."/>
        </authorList>
    </citation>
    <scope>NUCLEOTIDE SEQUENCE</scope>
</reference>
<protein>
    <submittedName>
        <fullName evidence="1">Uncharacterized protein</fullName>
    </submittedName>
</protein>
<dbReference type="PANTHER" id="PTHR35455:SF1">
    <property type="entry name" value="AGAP005842-PA"/>
    <property type="match status" value="1"/>
</dbReference>
<dbReference type="OrthoDB" id="1915375at2759"/>
<dbReference type="EMBL" id="GDHF01005121">
    <property type="protein sequence ID" value="JAI47193.1"/>
    <property type="molecule type" value="Transcribed_RNA"/>
</dbReference>
<proteinExistence type="predicted"/>
<sequence length="184" mass="21344">MTGAEYLQVYLCVYIFVGTVNEYAMELSRILVNLIITVVNFGVSTSSIYEEKGAGGQTLPKAATFHFPEYAYKETSKNEILYHEFETACERNTLCENLEAVMKKSCVRRCISYTCYQDIYGFDELEEGEIDVRLNSFKGCVIQRTGKNHRRYPSTQALLFNRFDLGEFFFNVQWKLTNFLKNML</sequence>
<dbReference type="PANTHER" id="PTHR35455">
    <property type="entry name" value="UNNAMED PRODUCT"/>
    <property type="match status" value="1"/>
</dbReference>
<evidence type="ECO:0000313" key="1">
    <source>
        <dbReference type="EMBL" id="JAI47193.1"/>
    </source>
</evidence>
<gene>
    <name evidence="1" type="ORF">c0_g1_i1</name>
</gene>
<organism evidence="1">
    <name type="scientific">Bactrocera latifrons</name>
    <name type="common">Malaysian fruit fly</name>
    <name type="synonym">Chaetodacus latifrons</name>
    <dbReference type="NCBI Taxonomy" id="174628"/>
    <lineage>
        <taxon>Eukaryota</taxon>
        <taxon>Metazoa</taxon>
        <taxon>Ecdysozoa</taxon>
        <taxon>Arthropoda</taxon>
        <taxon>Hexapoda</taxon>
        <taxon>Insecta</taxon>
        <taxon>Pterygota</taxon>
        <taxon>Neoptera</taxon>
        <taxon>Endopterygota</taxon>
        <taxon>Diptera</taxon>
        <taxon>Brachycera</taxon>
        <taxon>Muscomorpha</taxon>
        <taxon>Tephritoidea</taxon>
        <taxon>Tephritidae</taxon>
        <taxon>Bactrocera</taxon>
        <taxon>Bactrocera</taxon>
    </lineage>
</organism>